<dbReference type="Pfam" id="PF04290">
    <property type="entry name" value="DctQ"/>
    <property type="match status" value="1"/>
</dbReference>
<dbReference type="InterPro" id="IPR055348">
    <property type="entry name" value="DctQ"/>
</dbReference>
<evidence type="ECO:0000256" key="1">
    <source>
        <dbReference type="ARBA" id="ARBA00004429"/>
    </source>
</evidence>
<evidence type="ECO:0000256" key="3">
    <source>
        <dbReference type="ARBA" id="ARBA00022475"/>
    </source>
</evidence>
<dbReference type="GO" id="GO:0015740">
    <property type="term" value="P:C4-dicarboxylate transport"/>
    <property type="evidence" value="ECO:0007669"/>
    <property type="project" value="TreeGrafter"/>
</dbReference>
<keyword evidence="4 9" id="KW-0997">Cell inner membrane</keyword>
<feature type="transmembrane region" description="Helical" evidence="9">
    <location>
        <begin position="110"/>
        <end position="131"/>
    </location>
</feature>
<dbReference type="Proteomes" id="UP001205843">
    <property type="component" value="Unassembled WGS sequence"/>
</dbReference>
<dbReference type="RefSeq" id="WP_253484593.1">
    <property type="nucleotide sequence ID" value="NZ_JALJXV010000012.1"/>
</dbReference>
<reference evidence="11" key="1">
    <citation type="submission" date="2022-03" db="EMBL/GenBank/DDBJ databases">
        <title>Genomic Encyclopedia of Type Strains, Phase III (KMG-III): the genomes of soil and plant-associated and newly described type strains.</title>
        <authorList>
            <person name="Whitman W."/>
        </authorList>
    </citation>
    <scope>NUCLEOTIDE SEQUENCE</scope>
    <source>
        <strain evidence="11">ANL 6-2</strain>
    </source>
</reference>
<proteinExistence type="inferred from homology"/>
<feature type="transmembrane region" description="Helical" evidence="9">
    <location>
        <begin position="67"/>
        <end position="89"/>
    </location>
</feature>
<feature type="transmembrane region" description="Helical" evidence="9">
    <location>
        <begin position="151"/>
        <end position="172"/>
    </location>
</feature>
<evidence type="ECO:0000313" key="12">
    <source>
        <dbReference type="Proteomes" id="UP001205843"/>
    </source>
</evidence>
<dbReference type="GO" id="GO:0005886">
    <property type="term" value="C:plasma membrane"/>
    <property type="evidence" value="ECO:0007669"/>
    <property type="project" value="UniProtKB-SubCell"/>
</dbReference>
<keyword evidence="2 9" id="KW-0813">Transport</keyword>
<evidence type="ECO:0000313" key="11">
    <source>
        <dbReference type="EMBL" id="MCP1676966.1"/>
    </source>
</evidence>
<comment type="function">
    <text evidence="9">Part of the tripartite ATP-independent periplasmic (TRAP) transport system.</text>
</comment>
<protein>
    <recommendedName>
        <fullName evidence="9">TRAP transporter small permease protein</fullName>
    </recommendedName>
</protein>
<keyword evidence="7 9" id="KW-0472">Membrane</keyword>
<accession>A0AAE3G6Y4</accession>
<dbReference type="InterPro" id="IPR007387">
    <property type="entry name" value="TRAP_DctQ"/>
</dbReference>
<sequence>MDNMDDNSLHSAGGATRKGWFYWFVIAPLGWLDRNIEKIFILIAYSGMAGILFVEVVRRFAFGQQAAWSTTIPVYLFLWLAWFGASYNVRKRTHLSLSELRARFPYPVQYACMILDGLLWIVFGIIVMYWSTRQVQLSYMNFAIVSGTDEIMQWWFYMALPLAWGLIMIRAVQNMVLDTLTFRRGKPFPLNQSMLD</sequence>
<evidence type="ECO:0000256" key="2">
    <source>
        <dbReference type="ARBA" id="ARBA00022448"/>
    </source>
</evidence>
<evidence type="ECO:0000256" key="5">
    <source>
        <dbReference type="ARBA" id="ARBA00022692"/>
    </source>
</evidence>
<name>A0AAE3G6Y4_9GAMM</name>
<feature type="domain" description="Tripartite ATP-independent periplasmic transporters DctQ component" evidence="10">
    <location>
        <begin position="48"/>
        <end position="178"/>
    </location>
</feature>
<dbReference type="PANTHER" id="PTHR35011:SF2">
    <property type="entry name" value="2,3-DIKETO-L-GULONATE TRAP TRANSPORTER SMALL PERMEASE PROTEIN YIAM"/>
    <property type="match status" value="1"/>
</dbReference>
<keyword evidence="3" id="KW-1003">Cell membrane</keyword>
<evidence type="ECO:0000256" key="9">
    <source>
        <dbReference type="RuleBase" id="RU369079"/>
    </source>
</evidence>
<feature type="transmembrane region" description="Helical" evidence="9">
    <location>
        <begin position="39"/>
        <end position="61"/>
    </location>
</feature>
<keyword evidence="5 9" id="KW-0812">Transmembrane</keyword>
<evidence type="ECO:0000256" key="4">
    <source>
        <dbReference type="ARBA" id="ARBA00022519"/>
    </source>
</evidence>
<evidence type="ECO:0000259" key="10">
    <source>
        <dbReference type="Pfam" id="PF04290"/>
    </source>
</evidence>
<evidence type="ECO:0000256" key="7">
    <source>
        <dbReference type="ARBA" id="ARBA00023136"/>
    </source>
</evidence>
<gene>
    <name evidence="11" type="ORF">J2T57_004140</name>
</gene>
<dbReference type="EMBL" id="JALJXV010000012">
    <property type="protein sequence ID" value="MCP1676966.1"/>
    <property type="molecule type" value="Genomic_DNA"/>
</dbReference>
<comment type="caution">
    <text evidence="11">The sequence shown here is derived from an EMBL/GenBank/DDBJ whole genome shotgun (WGS) entry which is preliminary data.</text>
</comment>
<keyword evidence="12" id="KW-1185">Reference proteome</keyword>
<dbReference type="PANTHER" id="PTHR35011">
    <property type="entry name" value="2,3-DIKETO-L-GULONATE TRAP TRANSPORTER SMALL PERMEASE PROTEIN YIAM"/>
    <property type="match status" value="1"/>
</dbReference>
<evidence type="ECO:0000256" key="6">
    <source>
        <dbReference type="ARBA" id="ARBA00022989"/>
    </source>
</evidence>
<comment type="subunit">
    <text evidence="9">The complex comprises the extracytoplasmic solute receptor protein and the two transmembrane proteins.</text>
</comment>
<dbReference type="GO" id="GO:0022857">
    <property type="term" value="F:transmembrane transporter activity"/>
    <property type="evidence" value="ECO:0007669"/>
    <property type="project" value="UniProtKB-UniRule"/>
</dbReference>
<organism evidence="11 12">
    <name type="scientific">Natronocella acetinitrilica</name>
    <dbReference type="NCBI Taxonomy" id="414046"/>
    <lineage>
        <taxon>Bacteria</taxon>
        <taxon>Pseudomonadati</taxon>
        <taxon>Pseudomonadota</taxon>
        <taxon>Gammaproteobacteria</taxon>
        <taxon>Chromatiales</taxon>
        <taxon>Ectothiorhodospiraceae</taxon>
        <taxon>Natronocella</taxon>
    </lineage>
</organism>
<comment type="similarity">
    <text evidence="8 9">Belongs to the TRAP transporter small permease family.</text>
</comment>
<dbReference type="AlphaFoldDB" id="A0AAE3G6Y4"/>
<evidence type="ECO:0000256" key="8">
    <source>
        <dbReference type="ARBA" id="ARBA00038436"/>
    </source>
</evidence>
<keyword evidence="6 9" id="KW-1133">Transmembrane helix</keyword>
<comment type="subcellular location">
    <subcellularLocation>
        <location evidence="1 9">Cell inner membrane</location>
        <topology evidence="1 9">Multi-pass membrane protein</topology>
    </subcellularLocation>
</comment>